<evidence type="ECO:0000313" key="2">
    <source>
        <dbReference type="Proteomes" id="UP001304298"/>
    </source>
</evidence>
<proteinExistence type="predicted"/>
<evidence type="ECO:0000313" key="1">
    <source>
        <dbReference type="EMBL" id="MEA5363433.1"/>
    </source>
</evidence>
<dbReference type="RefSeq" id="WP_323331190.1">
    <property type="nucleotide sequence ID" value="NZ_JAYFSI010000007.1"/>
</dbReference>
<dbReference type="EMBL" id="JAYFSI010000007">
    <property type="protein sequence ID" value="MEA5363433.1"/>
    <property type="molecule type" value="Genomic_DNA"/>
</dbReference>
<name>A0ABU5RB12_9PSEU</name>
<keyword evidence="2" id="KW-1185">Reference proteome</keyword>
<dbReference type="Proteomes" id="UP001304298">
    <property type="component" value="Unassembled WGS sequence"/>
</dbReference>
<gene>
    <name evidence="1" type="ORF">VA596_28140</name>
</gene>
<sequence length="54" mass="5684">MARPPTRAQAASAGSHARAAAGLPALRFELADRLRGEVQNLKKELRGMDAAGIN</sequence>
<comment type="caution">
    <text evidence="1">The sequence shown here is derived from an EMBL/GenBank/DDBJ whole genome shotgun (WGS) entry which is preliminary data.</text>
</comment>
<reference evidence="1 2" key="1">
    <citation type="submission" date="2023-12" db="EMBL/GenBank/DDBJ databases">
        <title>Amycolatopsis sp. V23-08.</title>
        <authorList>
            <person name="Somphong A."/>
        </authorList>
    </citation>
    <scope>NUCLEOTIDE SEQUENCE [LARGE SCALE GENOMIC DNA]</scope>
    <source>
        <strain evidence="1 2">V23-08</strain>
    </source>
</reference>
<organism evidence="1 2">
    <name type="scientific">Amycolatopsis heterodermiae</name>
    <dbReference type="NCBI Taxonomy" id="3110235"/>
    <lineage>
        <taxon>Bacteria</taxon>
        <taxon>Bacillati</taxon>
        <taxon>Actinomycetota</taxon>
        <taxon>Actinomycetes</taxon>
        <taxon>Pseudonocardiales</taxon>
        <taxon>Pseudonocardiaceae</taxon>
        <taxon>Amycolatopsis</taxon>
    </lineage>
</organism>
<protein>
    <submittedName>
        <fullName evidence="1">Uncharacterized protein</fullName>
    </submittedName>
</protein>
<accession>A0ABU5RB12</accession>